<dbReference type="PANTHER" id="PTHR43663">
    <property type="entry name" value="CHROMATE TRANSPORT PROTEIN-RELATED"/>
    <property type="match status" value="1"/>
</dbReference>
<dbReference type="PANTHER" id="PTHR43663:SF1">
    <property type="entry name" value="CHROMATE TRANSPORTER"/>
    <property type="match status" value="1"/>
</dbReference>
<evidence type="ECO:0000256" key="3">
    <source>
        <dbReference type="ARBA" id="ARBA00022475"/>
    </source>
</evidence>
<dbReference type="AlphaFoldDB" id="A0A510JEU4"/>
<evidence type="ECO:0000313" key="7">
    <source>
        <dbReference type="EMBL" id="BBM36921.1"/>
    </source>
</evidence>
<dbReference type="Proteomes" id="UP000321606">
    <property type="component" value="Chromosome"/>
</dbReference>
<comment type="similarity">
    <text evidence="2">Belongs to the chromate ion transporter (CHR) (TC 2.A.51) family.</text>
</comment>
<dbReference type="Pfam" id="PF02417">
    <property type="entry name" value="Chromate_transp"/>
    <property type="match status" value="1"/>
</dbReference>
<dbReference type="GO" id="GO:0015109">
    <property type="term" value="F:chromate transmembrane transporter activity"/>
    <property type="evidence" value="ECO:0007669"/>
    <property type="project" value="InterPro"/>
</dbReference>
<keyword evidence="4" id="KW-0812">Transmembrane</keyword>
<evidence type="ECO:0000256" key="6">
    <source>
        <dbReference type="ARBA" id="ARBA00023136"/>
    </source>
</evidence>
<keyword evidence="5" id="KW-1133">Transmembrane helix</keyword>
<accession>A0A510JEU4</accession>
<evidence type="ECO:0000256" key="4">
    <source>
        <dbReference type="ARBA" id="ARBA00022692"/>
    </source>
</evidence>
<keyword evidence="6" id="KW-0472">Membrane</keyword>
<proteinExistence type="inferred from homology"/>
<gene>
    <name evidence="7" type="ORF">JCM16774_1867</name>
</gene>
<dbReference type="InterPro" id="IPR052518">
    <property type="entry name" value="CHR_Transporter"/>
</dbReference>
<dbReference type="RefSeq" id="WP_026738100.1">
    <property type="nucleotide sequence ID" value="NZ_AP019822.1"/>
</dbReference>
<dbReference type="OrthoDB" id="9788907at2"/>
<dbReference type="KEGG" id="lgo:JCM16774_1867"/>
<evidence type="ECO:0000256" key="5">
    <source>
        <dbReference type="ARBA" id="ARBA00022989"/>
    </source>
</evidence>
<comment type="subcellular location">
    <subcellularLocation>
        <location evidence="1">Cell membrane</location>
        <topology evidence="1">Multi-pass membrane protein</topology>
    </subcellularLocation>
</comment>
<sequence>MNMGTLITLYTVFFKIGLFSFGGGYAILPLIQKEVVEIHNWITVSQFTDIVAVSQVTPGPISINASTYVGYLVTGDVIGATVATLGLITPSIIIMIIFSRFFLKFKDNKYISNAFTGLRVVVVGLILSATLLLMDKNNFIDFKSIIIFLVTIVLFLKWKINPIIITILAAITGILIY</sequence>
<dbReference type="EMBL" id="AP019822">
    <property type="protein sequence ID" value="BBM36921.1"/>
    <property type="molecule type" value="Genomic_DNA"/>
</dbReference>
<reference evidence="7 8" key="1">
    <citation type="submission" date="2019-07" db="EMBL/GenBank/DDBJ databases">
        <title>Complete Genome Sequence of Leptotrichia goodfellowii Strain JCM 16774.</title>
        <authorList>
            <person name="Watanabe S."/>
            <person name="Cui L."/>
        </authorList>
    </citation>
    <scope>NUCLEOTIDE SEQUENCE [LARGE SCALE GENOMIC DNA]</scope>
    <source>
        <strain evidence="7 8">JCM16774</strain>
    </source>
</reference>
<evidence type="ECO:0000313" key="8">
    <source>
        <dbReference type="Proteomes" id="UP000321606"/>
    </source>
</evidence>
<dbReference type="STRING" id="714315.GCA_000516535_01873"/>
<dbReference type="InterPro" id="IPR003370">
    <property type="entry name" value="Chromate_transpt"/>
</dbReference>
<evidence type="ECO:0000256" key="1">
    <source>
        <dbReference type="ARBA" id="ARBA00004651"/>
    </source>
</evidence>
<dbReference type="GO" id="GO:0005886">
    <property type="term" value="C:plasma membrane"/>
    <property type="evidence" value="ECO:0007669"/>
    <property type="project" value="UniProtKB-SubCell"/>
</dbReference>
<protein>
    <submittedName>
        <fullName evidence="7">Chromate transporter</fullName>
    </submittedName>
</protein>
<evidence type="ECO:0000256" key="2">
    <source>
        <dbReference type="ARBA" id="ARBA00005262"/>
    </source>
</evidence>
<organism evidence="7 8">
    <name type="scientific">Pseudoleptotrichia goodfellowii</name>
    <dbReference type="NCBI Taxonomy" id="157692"/>
    <lineage>
        <taxon>Bacteria</taxon>
        <taxon>Fusobacteriati</taxon>
        <taxon>Fusobacteriota</taxon>
        <taxon>Fusobacteriia</taxon>
        <taxon>Fusobacteriales</taxon>
        <taxon>Leptotrichiaceae</taxon>
        <taxon>Pseudoleptotrichia</taxon>
    </lineage>
</organism>
<name>A0A510JEU4_9FUSO</name>
<keyword evidence="3" id="KW-1003">Cell membrane</keyword>